<comment type="caution">
    <text evidence="1">The sequence shown here is derived from an EMBL/GenBank/DDBJ whole genome shotgun (WGS) entry which is preliminary data.</text>
</comment>
<evidence type="ECO:0000313" key="2">
    <source>
        <dbReference type="Proteomes" id="UP000278823"/>
    </source>
</evidence>
<dbReference type="EMBL" id="RJTH01000002">
    <property type="protein sequence ID" value="RUM25728.1"/>
    <property type="molecule type" value="Genomic_DNA"/>
</dbReference>
<reference evidence="2" key="1">
    <citation type="submission" date="2018-11" db="EMBL/GenBank/DDBJ databases">
        <title>Rhizobium chutanense sp. nov., isolated from root nodules of Phaseolus vulgaris in China.</title>
        <authorList>
            <person name="Huo Y."/>
        </authorList>
    </citation>
    <scope>NUCLEOTIDE SEQUENCE [LARGE SCALE GENOMIC DNA]</scope>
    <source>
        <strain evidence="2">CCBAU 65647</strain>
    </source>
</reference>
<accession>A0A432PMX5</accession>
<name>A0A432PMX5_9HYPH</name>
<evidence type="ECO:0008006" key="3">
    <source>
        <dbReference type="Google" id="ProtNLM"/>
    </source>
</evidence>
<gene>
    <name evidence="1" type="ORF">EFQ99_05245</name>
</gene>
<organism evidence="1 2">
    <name type="scientific">Rhizobium vallis</name>
    <dbReference type="NCBI Taxonomy" id="634290"/>
    <lineage>
        <taxon>Bacteria</taxon>
        <taxon>Pseudomonadati</taxon>
        <taxon>Pseudomonadota</taxon>
        <taxon>Alphaproteobacteria</taxon>
        <taxon>Hyphomicrobiales</taxon>
        <taxon>Rhizobiaceae</taxon>
        <taxon>Rhizobium/Agrobacterium group</taxon>
        <taxon>Rhizobium</taxon>
    </lineage>
</organism>
<keyword evidence="2" id="KW-1185">Reference proteome</keyword>
<proteinExistence type="predicted"/>
<protein>
    <recommendedName>
        <fullName evidence="3">DUF3800 domain-containing protein</fullName>
    </recommendedName>
</protein>
<dbReference type="AlphaFoldDB" id="A0A432PMX5"/>
<dbReference type="Proteomes" id="UP000278823">
    <property type="component" value="Unassembled WGS sequence"/>
</dbReference>
<sequence>MLVASMDHSPQEIPNDRGGWHTTALLVSESAEQWGWESTLGPLLNRQSKTLKKWAANRNHRYREEFRGQFPKILASSEVFGLAFSVQGGTVADSLSELIVNLGLSQHILISEREVSVVGLSSGREFAISIVQASYVIYLLYFLCRMHALILDQLRDQGGSPLPYCDWQISPDNFPLGLTGPMAELFSISANSASVLRLIRGNFRVSTHLRGDPGAEVCDNLAGMLRQDLQRGVCNFDLAARPKKGALYWEIHSPTPHIFSTATSI</sequence>
<evidence type="ECO:0000313" key="1">
    <source>
        <dbReference type="EMBL" id="RUM25728.1"/>
    </source>
</evidence>